<comment type="caution">
    <text evidence="2">The sequence shown here is derived from an EMBL/GenBank/DDBJ whole genome shotgun (WGS) entry which is preliminary data.</text>
</comment>
<accession>A0AA87ZSK6</accession>
<organism evidence="2 3">
    <name type="scientific">Ficus carica</name>
    <name type="common">Common fig</name>
    <dbReference type="NCBI Taxonomy" id="3494"/>
    <lineage>
        <taxon>Eukaryota</taxon>
        <taxon>Viridiplantae</taxon>
        <taxon>Streptophyta</taxon>
        <taxon>Embryophyta</taxon>
        <taxon>Tracheophyta</taxon>
        <taxon>Spermatophyta</taxon>
        <taxon>Magnoliopsida</taxon>
        <taxon>eudicotyledons</taxon>
        <taxon>Gunneridae</taxon>
        <taxon>Pentapetalae</taxon>
        <taxon>rosids</taxon>
        <taxon>fabids</taxon>
        <taxon>Rosales</taxon>
        <taxon>Moraceae</taxon>
        <taxon>Ficeae</taxon>
        <taxon>Ficus</taxon>
    </lineage>
</organism>
<feature type="compositionally biased region" description="Basic and acidic residues" evidence="1">
    <location>
        <begin position="21"/>
        <end position="38"/>
    </location>
</feature>
<gene>
    <name evidence="2" type="ORF">TIFTF001_008483</name>
</gene>
<feature type="compositionally biased region" description="Acidic residues" evidence="1">
    <location>
        <begin position="7"/>
        <end position="20"/>
    </location>
</feature>
<evidence type="ECO:0000256" key="1">
    <source>
        <dbReference type="SAM" id="MobiDB-lite"/>
    </source>
</evidence>
<evidence type="ECO:0000313" key="3">
    <source>
        <dbReference type="Proteomes" id="UP001187192"/>
    </source>
</evidence>
<feature type="compositionally biased region" description="Polar residues" evidence="1">
    <location>
        <begin position="63"/>
        <end position="82"/>
    </location>
</feature>
<reference evidence="2" key="1">
    <citation type="submission" date="2023-07" db="EMBL/GenBank/DDBJ databases">
        <title>draft genome sequence of fig (Ficus carica).</title>
        <authorList>
            <person name="Takahashi T."/>
            <person name="Nishimura K."/>
        </authorList>
    </citation>
    <scope>NUCLEOTIDE SEQUENCE</scope>
</reference>
<dbReference type="Proteomes" id="UP001187192">
    <property type="component" value="Unassembled WGS sequence"/>
</dbReference>
<feature type="region of interest" description="Disordered" evidence="1">
    <location>
        <begin position="1"/>
        <end position="82"/>
    </location>
</feature>
<dbReference type="AlphaFoldDB" id="A0AA87ZSK6"/>
<keyword evidence="3" id="KW-1185">Reference proteome</keyword>
<name>A0AA87ZSK6_FICCA</name>
<evidence type="ECO:0000313" key="2">
    <source>
        <dbReference type="EMBL" id="GMN39247.1"/>
    </source>
</evidence>
<sequence length="82" mass="9084">MLVMMAEIDDPDVATSEADDQQQRTNKDGDWTAEKGSQKGDQLGDPDVNNHHAIPRQFFDGWGNSQHGQPQTPVNNNRVPAL</sequence>
<protein>
    <submittedName>
        <fullName evidence="2">Uncharacterized protein</fullName>
    </submittedName>
</protein>
<dbReference type="Gramene" id="FCD_00005328-RA">
    <property type="protein sequence ID" value="FCD_00005328-RA:cds"/>
    <property type="gene ID" value="FCD_00005328"/>
</dbReference>
<proteinExistence type="predicted"/>
<dbReference type="EMBL" id="BTGU01000009">
    <property type="protein sequence ID" value="GMN39247.1"/>
    <property type="molecule type" value="Genomic_DNA"/>
</dbReference>